<dbReference type="PANTHER" id="PTHR17901:SF14">
    <property type="entry name" value="MAGNESIUM-DEPENDENT PHOSPHATASE 1"/>
    <property type="match status" value="1"/>
</dbReference>
<evidence type="ECO:0000256" key="1">
    <source>
        <dbReference type="SAM" id="MobiDB-lite"/>
    </source>
</evidence>
<dbReference type="GO" id="GO:0003993">
    <property type="term" value="F:acid phosphatase activity"/>
    <property type="evidence" value="ECO:0007669"/>
    <property type="project" value="TreeGrafter"/>
</dbReference>
<dbReference type="AlphaFoldDB" id="A0A1B6KZL2"/>
<dbReference type="EMBL" id="GEBQ01023078">
    <property type="protein sequence ID" value="JAT16899.1"/>
    <property type="molecule type" value="Transcribed_RNA"/>
</dbReference>
<dbReference type="InterPro" id="IPR036412">
    <property type="entry name" value="HAD-like_sf"/>
</dbReference>
<reference evidence="3" key="1">
    <citation type="submission" date="2015-11" db="EMBL/GenBank/DDBJ databases">
        <title>De novo transcriptome assembly of four potential Pierce s Disease insect vectors from Arizona vineyards.</title>
        <authorList>
            <person name="Tassone E.E."/>
        </authorList>
    </citation>
    <scope>NUCLEOTIDE SEQUENCE</scope>
</reference>
<evidence type="ECO:0008006" key="4">
    <source>
        <dbReference type="Google" id="ProtNLM"/>
    </source>
</evidence>
<proteinExistence type="predicted"/>
<feature type="chain" id="PRO_5008586987" description="Magnesium-dependent phosphatase-1" evidence="2">
    <location>
        <begin position="26"/>
        <end position="266"/>
    </location>
</feature>
<feature type="region of interest" description="Disordered" evidence="1">
    <location>
        <begin position="226"/>
        <end position="266"/>
    </location>
</feature>
<protein>
    <recommendedName>
        <fullName evidence="4">Magnesium-dependent phosphatase-1</fullName>
    </recommendedName>
</protein>
<evidence type="ECO:0000256" key="2">
    <source>
        <dbReference type="SAM" id="SignalP"/>
    </source>
</evidence>
<dbReference type="Gene3D" id="3.40.50.1000">
    <property type="entry name" value="HAD superfamily/HAD-like"/>
    <property type="match status" value="1"/>
</dbReference>
<dbReference type="InterPro" id="IPR010033">
    <property type="entry name" value="HAD_SF_ppase_IIIC"/>
</dbReference>
<keyword evidence="2" id="KW-0732">Signal</keyword>
<dbReference type="NCBIfam" id="TIGR01681">
    <property type="entry name" value="HAD-SF-IIIC"/>
    <property type="match status" value="1"/>
</dbReference>
<name>A0A1B6KZL2_9HEMI</name>
<sequence>MLLSFITLSVTLLVLFGQLSRTVLSETFSEMTAPPRHKGVFFKKQTGLNKTIPYSENPGKEMIVFDVDGTLWPYHIDSDPIFQDPFVIKSVDNGTVFVGNHTIHIFPEVEETLVELIEKGYVLAAVSLTNSTHKTMALLNAFDLSKHFKHMEMAPEPDKLSLVTEICTRSGLLLEDVLYFEKDPGEVFDMLWKHVIVYCIDENGLTKDRARKGLLVFDIRPRKERRQHLKSEKREFTDKNKSRPAKERDGTELEGMIHNGSAIDYQ</sequence>
<organism evidence="3">
    <name type="scientific">Graphocephala atropunctata</name>
    <dbReference type="NCBI Taxonomy" id="36148"/>
    <lineage>
        <taxon>Eukaryota</taxon>
        <taxon>Metazoa</taxon>
        <taxon>Ecdysozoa</taxon>
        <taxon>Arthropoda</taxon>
        <taxon>Hexapoda</taxon>
        <taxon>Insecta</taxon>
        <taxon>Pterygota</taxon>
        <taxon>Neoptera</taxon>
        <taxon>Paraneoptera</taxon>
        <taxon>Hemiptera</taxon>
        <taxon>Auchenorrhyncha</taxon>
        <taxon>Membracoidea</taxon>
        <taxon>Cicadellidae</taxon>
        <taxon>Cicadellinae</taxon>
        <taxon>Cicadellini</taxon>
        <taxon>Graphocephala</taxon>
    </lineage>
</organism>
<gene>
    <name evidence="3" type="ORF">g.21080</name>
</gene>
<evidence type="ECO:0000313" key="3">
    <source>
        <dbReference type="EMBL" id="JAT16899.1"/>
    </source>
</evidence>
<dbReference type="InterPro" id="IPR023214">
    <property type="entry name" value="HAD_sf"/>
</dbReference>
<dbReference type="SUPFAM" id="SSF56784">
    <property type="entry name" value="HAD-like"/>
    <property type="match status" value="1"/>
</dbReference>
<feature type="compositionally biased region" description="Basic and acidic residues" evidence="1">
    <location>
        <begin position="229"/>
        <end position="251"/>
    </location>
</feature>
<dbReference type="PANTHER" id="PTHR17901">
    <property type="entry name" value="MAGNESIUM-DEPENDENT PHOSPHATASE 1 MDP1"/>
    <property type="match status" value="1"/>
</dbReference>
<dbReference type="Pfam" id="PF12689">
    <property type="entry name" value="Acid_PPase"/>
    <property type="match status" value="1"/>
</dbReference>
<dbReference type="InterPro" id="IPR010036">
    <property type="entry name" value="MDP_1_eu_arc"/>
</dbReference>
<feature type="signal peptide" evidence="2">
    <location>
        <begin position="1"/>
        <end position="25"/>
    </location>
</feature>
<accession>A0A1B6KZL2</accession>